<dbReference type="HAMAP" id="MF_00559">
    <property type="entry name" value="G3P_dehdrog_arch"/>
    <property type="match status" value="1"/>
</dbReference>
<dbReference type="Pfam" id="PF02800">
    <property type="entry name" value="Gp_dh_C"/>
    <property type="match status" value="1"/>
</dbReference>
<dbReference type="GO" id="GO:0004365">
    <property type="term" value="F:glyceraldehyde-3-phosphate dehydrogenase (NAD+) (phosphorylating) activity"/>
    <property type="evidence" value="ECO:0007669"/>
    <property type="project" value="UniProtKB-UniRule"/>
</dbReference>
<comment type="subunit">
    <text evidence="3 10 12">Homotetramer.</text>
</comment>
<accession>A0ABD5SFP6</accession>
<evidence type="ECO:0000256" key="2">
    <source>
        <dbReference type="ARBA" id="ARBA00007406"/>
    </source>
</evidence>
<organism evidence="14 15">
    <name type="scientific">Halorubrum tibetense</name>
    <dbReference type="NCBI Taxonomy" id="175631"/>
    <lineage>
        <taxon>Archaea</taxon>
        <taxon>Methanobacteriati</taxon>
        <taxon>Methanobacteriota</taxon>
        <taxon>Stenosarchaea group</taxon>
        <taxon>Halobacteria</taxon>
        <taxon>Halobacteriales</taxon>
        <taxon>Haloferacaceae</taxon>
        <taxon>Halorubrum</taxon>
    </lineage>
</organism>
<dbReference type="EC" id="1.2.1.59" evidence="10 12"/>
<evidence type="ECO:0000256" key="3">
    <source>
        <dbReference type="ARBA" id="ARBA00011881"/>
    </source>
</evidence>
<protein>
    <recommendedName>
        <fullName evidence="10 12">Glyceraldehyde-3-phosphate dehydrogenase</fullName>
        <shortName evidence="10">GAPDH</shortName>
        <ecNumber evidence="10 12">1.2.1.59</ecNumber>
    </recommendedName>
    <alternativeName>
        <fullName evidence="10">NAD(P)-dependent glyceraldehyde-3-phosphate dehydrogenase</fullName>
    </alternativeName>
</protein>
<feature type="binding site" evidence="10">
    <location>
        <position position="301"/>
    </location>
    <ligand>
        <name>NAD(+)</name>
        <dbReference type="ChEBI" id="CHEBI:57540"/>
    </ligand>
</feature>
<keyword evidence="4 10" id="KW-0521">NADP</keyword>
<dbReference type="InterPro" id="IPR020830">
    <property type="entry name" value="GlycerAld_3-P_DH_AS"/>
</dbReference>
<dbReference type="InterPro" id="IPR006436">
    <property type="entry name" value="Glyceraldehyde-3-P_DH_2_arc"/>
</dbReference>
<feature type="domain" description="Glyceraldehyde 3-phosphate dehydrogenase NAD(P) binding" evidence="13">
    <location>
        <begin position="2"/>
        <end position="140"/>
    </location>
</feature>
<dbReference type="SUPFAM" id="SSF55347">
    <property type="entry name" value="Glyceraldehyde-3-phosphate dehydrogenase-like, C-terminal domain"/>
    <property type="match status" value="1"/>
</dbReference>
<proteinExistence type="inferred from homology"/>
<evidence type="ECO:0000256" key="6">
    <source>
        <dbReference type="ARBA" id="ARBA00023027"/>
    </source>
</evidence>
<dbReference type="SUPFAM" id="SSF51735">
    <property type="entry name" value="NAD(P)-binding Rossmann-fold domains"/>
    <property type="match status" value="1"/>
</dbReference>
<evidence type="ECO:0000256" key="11">
    <source>
        <dbReference type="PIRSR" id="PIRSR000149-1"/>
    </source>
</evidence>
<dbReference type="InterPro" id="IPR020828">
    <property type="entry name" value="GlycerAld_3-P_DH_NAD(P)-bd"/>
</dbReference>
<dbReference type="NCBIfam" id="TIGR01546">
    <property type="entry name" value="GAPDH-II_archae"/>
    <property type="match status" value="1"/>
</dbReference>
<evidence type="ECO:0000259" key="13">
    <source>
        <dbReference type="SMART" id="SM00846"/>
    </source>
</evidence>
<feature type="binding site" evidence="10">
    <location>
        <position position="110"/>
    </location>
    <ligand>
        <name>NAD(+)</name>
        <dbReference type="ChEBI" id="CHEBI:57540"/>
    </ligand>
</feature>
<feature type="active site" description="Nucleophile" evidence="10 11">
    <location>
        <position position="140"/>
    </location>
</feature>
<comment type="subcellular location">
    <subcellularLocation>
        <location evidence="10 12">Cytoplasm</location>
    </subcellularLocation>
</comment>
<gene>
    <name evidence="10" type="primary">gap</name>
    <name evidence="14" type="ORF">ACFQEU_12800</name>
</gene>
<evidence type="ECO:0000256" key="10">
    <source>
        <dbReference type="HAMAP-Rule" id="MF_00559"/>
    </source>
</evidence>
<feature type="binding site" evidence="10">
    <location>
        <begin position="194"/>
        <end position="195"/>
    </location>
    <ligand>
        <name>D-glyceraldehyde 3-phosphate</name>
        <dbReference type="ChEBI" id="CHEBI:59776"/>
    </ligand>
</feature>
<dbReference type="GO" id="GO:0051287">
    <property type="term" value="F:NAD binding"/>
    <property type="evidence" value="ECO:0007669"/>
    <property type="project" value="UniProtKB-UniRule"/>
</dbReference>
<comment type="catalytic activity">
    <reaction evidence="9 10 12">
        <text>D-glyceraldehyde 3-phosphate + phosphate + NAD(+) = (2R)-3-phospho-glyceroyl phosphate + NADH + H(+)</text>
        <dbReference type="Rhea" id="RHEA:10300"/>
        <dbReference type="ChEBI" id="CHEBI:15378"/>
        <dbReference type="ChEBI" id="CHEBI:43474"/>
        <dbReference type="ChEBI" id="CHEBI:57540"/>
        <dbReference type="ChEBI" id="CHEBI:57604"/>
        <dbReference type="ChEBI" id="CHEBI:57945"/>
        <dbReference type="ChEBI" id="CHEBI:59776"/>
        <dbReference type="EC" id="1.2.1.59"/>
    </reaction>
</comment>
<keyword evidence="15" id="KW-1185">Reference proteome</keyword>
<dbReference type="SMART" id="SM00846">
    <property type="entry name" value="Gp_dh_N"/>
    <property type="match status" value="1"/>
</dbReference>
<dbReference type="GO" id="GO:0005737">
    <property type="term" value="C:cytoplasm"/>
    <property type="evidence" value="ECO:0007669"/>
    <property type="project" value="UniProtKB-SubCell"/>
</dbReference>
<feature type="binding site" evidence="10">
    <location>
        <begin position="139"/>
        <end position="141"/>
    </location>
    <ligand>
        <name>D-glyceraldehyde 3-phosphate</name>
        <dbReference type="ChEBI" id="CHEBI:59776"/>
    </ligand>
</feature>
<evidence type="ECO:0000256" key="4">
    <source>
        <dbReference type="ARBA" id="ARBA00022857"/>
    </source>
</evidence>
<comment type="caution">
    <text evidence="14">The sequence shown here is derived from an EMBL/GenBank/DDBJ whole genome shotgun (WGS) entry which is preliminary data.</text>
</comment>
<evidence type="ECO:0000256" key="12">
    <source>
        <dbReference type="RuleBase" id="RU003388"/>
    </source>
</evidence>
<dbReference type="GO" id="GO:0050661">
    <property type="term" value="F:NADP binding"/>
    <property type="evidence" value="ECO:0007669"/>
    <property type="project" value="UniProtKB-UniRule"/>
</dbReference>
<keyword evidence="6 10" id="KW-0520">NAD</keyword>
<dbReference type="PIRSF" id="PIRSF000149">
    <property type="entry name" value="GAP_DH"/>
    <property type="match status" value="1"/>
</dbReference>
<evidence type="ECO:0000313" key="15">
    <source>
        <dbReference type="Proteomes" id="UP001596442"/>
    </source>
</evidence>
<dbReference type="Pfam" id="PF01113">
    <property type="entry name" value="DapB_N"/>
    <property type="match status" value="1"/>
</dbReference>
<evidence type="ECO:0000313" key="14">
    <source>
        <dbReference type="EMBL" id="MFC6754333.1"/>
    </source>
</evidence>
<dbReference type="PROSITE" id="PS00071">
    <property type="entry name" value="GAPDH"/>
    <property type="match status" value="1"/>
</dbReference>
<dbReference type="RefSeq" id="WP_379782747.1">
    <property type="nucleotide sequence ID" value="NZ_JBHSWW010000240.1"/>
</dbReference>
<comment type="pathway">
    <text evidence="1 10 12">Carbohydrate degradation; glycolysis; pyruvate from D-glyceraldehyde 3-phosphate: step 1/5.</text>
</comment>
<dbReference type="InterPro" id="IPR000846">
    <property type="entry name" value="DapB_N"/>
</dbReference>
<keyword evidence="10 12" id="KW-0963">Cytoplasm</keyword>
<dbReference type="EMBL" id="JBHSWW010000240">
    <property type="protein sequence ID" value="MFC6754333.1"/>
    <property type="molecule type" value="Genomic_DNA"/>
</dbReference>
<dbReference type="Proteomes" id="UP001596442">
    <property type="component" value="Unassembled WGS sequence"/>
</dbReference>
<feature type="binding site" evidence="10">
    <location>
        <position position="168"/>
    </location>
    <ligand>
        <name>NAD(+)</name>
        <dbReference type="ChEBI" id="CHEBI:57540"/>
    </ligand>
</feature>
<sequence>MTRVGVNGYGTIGKRVADAVAAQPDMVLRGVAKRSPNHEADSAVQRGYALYAADSDRLGEFEHAGLPLAGTLPDLLDSVDVIVDCCPAGVGARNRERYASHDVRAVFQGGEAANVADASFTARTSFETARDADTVRVVSCNTTGLARLLAPLDEAYGVEKARVTLVRRGGDPAQTDRGPINDIVPDPATVPSHHGPDVRTVLPEVDIDTAALKAPVTAMHTHSVNVSLGAAPTADEVRELLARESRLFLIPEVAGIDGAGKLKEYALDCGRPRGDLWENCLWAESISVSGTDLYLFQNVHQEADVVPENIDAIRAMTTDIPVDESVTRTNEALGVGLGGRLGEELTPNGPVTADD</sequence>
<evidence type="ECO:0000256" key="8">
    <source>
        <dbReference type="ARBA" id="ARBA00048067"/>
    </source>
</evidence>
<reference evidence="14 15" key="1">
    <citation type="journal article" date="2019" name="Int. J. Syst. Evol. Microbiol.">
        <title>The Global Catalogue of Microorganisms (GCM) 10K type strain sequencing project: providing services to taxonomists for standard genome sequencing and annotation.</title>
        <authorList>
            <consortium name="The Broad Institute Genomics Platform"/>
            <consortium name="The Broad Institute Genome Sequencing Center for Infectious Disease"/>
            <person name="Wu L."/>
            <person name="Ma J."/>
        </authorList>
    </citation>
    <scope>NUCLEOTIDE SEQUENCE [LARGE SCALE GENOMIC DNA]</scope>
    <source>
        <strain evidence="14 15">CGMCC 1.3239</strain>
    </source>
</reference>
<evidence type="ECO:0000256" key="7">
    <source>
        <dbReference type="ARBA" id="ARBA00023152"/>
    </source>
</evidence>
<dbReference type="CDD" id="cd18127">
    <property type="entry name" value="GAPDH_II_C"/>
    <property type="match status" value="1"/>
</dbReference>
<dbReference type="InterPro" id="IPR036291">
    <property type="entry name" value="NAD(P)-bd_dom_sf"/>
</dbReference>
<comment type="catalytic activity">
    <reaction evidence="8 10 12">
        <text>D-glyceraldehyde 3-phosphate + phosphate + NADP(+) = (2R)-3-phospho-glyceroyl phosphate + NADPH + H(+)</text>
        <dbReference type="Rhea" id="RHEA:10296"/>
        <dbReference type="ChEBI" id="CHEBI:15378"/>
        <dbReference type="ChEBI" id="CHEBI:43474"/>
        <dbReference type="ChEBI" id="CHEBI:57604"/>
        <dbReference type="ChEBI" id="CHEBI:57783"/>
        <dbReference type="ChEBI" id="CHEBI:58349"/>
        <dbReference type="ChEBI" id="CHEBI:59776"/>
        <dbReference type="EC" id="1.2.1.59"/>
    </reaction>
</comment>
<dbReference type="Gene3D" id="3.30.360.10">
    <property type="entry name" value="Dihydrodipicolinate Reductase, domain 2"/>
    <property type="match status" value="1"/>
</dbReference>
<dbReference type="NCBIfam" id="NF003251">
    <property type="entry name" value="PRK04207.1"/>
    <property type="match status" value="1"/>
</dbReference>
<evidence type="ECO:0000256" key="1">
    <source>
        <dbReference type="ARBA" id="ARBA00004869"/>
    </source>
</evidence>
<dbReference type="CDD" id="cd02278">
    <property type="entry name" value="GAPDH_II_N"/>
    <property type="match status" value="1"/>
</dbReference>
<feature type="binding site" evidence="10">
    <location>
        <begin position="11"/>
        <end position="12"/>
    </location>
    <ligand>
        <name>NAD(+)</name>
        <dbReference type="ChEBI" id="CHEBI:57540"/>
    </ligand>
</feature>
<dbReference type="InterPro" id="IPR020829">
    <property type="entry name" value="GlycerAld_3-P_DH_cat"/>
</dbReference>
<keyword evidence="5 10" id="KW-0560">Oxidoreductase</keyword>
<comment type="similarity">
    <text evidence="2 10 12">Belongs to the glyceraldehyde-3-phosphate dehydrogenase family.</text>
</comment>
<dbReference type="AlphaFoldDB" id="A0ABD5SFP6"/>
<evidence type="ECO:0000256" key="9">
    <source>
        <dbReference type="ARBA" id="ARBA00048853"/>
    </source>
</evidence>
<evidence type="ECO:0000256" key="5">
    <source>
        <dbReference type="ARBA" id="ARBA00023002"/>
    </source>
</evidence>
<dbReference type="GO" id="GO:0006096">
    <property type="term" value="P:glycolytic process"/>
    <property type="evidence" value="ECO:0007669"/>
    <property type="project" value="UniProtKB-UniRule"/>
</dbReference>
<keyword evidence="7 10" id="KW-0324">Glycolysis</keyword>
<dbReference type="Gene3D" id="3.40.50.720">
    <property type="entry name" value="NAD(P)-binding Rossmann-like Domain"/>
    <property type="match status" value="1"/>
</dbReference>
<dbReference type="InterPro" id="IPR020831">
    <property type="entry name" value="GlycerAld/Erythrose_P_DH"/>
</dbReference>
<name>A0ABD5SFP6_9EURY</name>